<feature type="binding site" evidence="11">
    <location>
        <position position="507"/>
    </location>
    <ligand>
        <name>ATP</name>
        <dbReference type="ChEBI" id="CHEBI:30616"/>
    </ligand>
</feature>
<comment type="subunit">
    <text evidence="3">Homodimer.</text>
</comment>
<evidence type="ECO:0000256" key="11">
    <source>
        <dbReference type="PIRSR" id="PIRSR001558-1"/>
    </source>
</evidence>
<evidence type="ECO:0000256" key="2">
    <source>
        <dbReference type="ARBA" id="ARBA00010385"/>
    </source>
</evidence>
<feature type="binding site" evidence="11">
    <location>
        <position position="136"/>
    </location>
    <ligand>
        <name>substrate</name>
    </ligand>
</feature>
<keyword evidence="7 10" id="KW-0547">Nucleotide-binding</keyword>
<dbReference type="GO" id="GO:0043295">
    <property type="term" value="F:glutathione binding"/>
    <property type="evidence" value="ECO:0007669"/>
    <property type="project" value="UniProtKB-UniRule"/>
</dbReference>
<evidence type="ECO:0000256" key="7">
    <source>
        <dbReference type="ARBA" id="ARBA00022741"/>
    </source>
</evidence>
<evidence type="ECO:0000256" key="9">
    <source>
        <dbReference type="ARBA" id="ARBA00022842"/>
    </source>
</evidence>
<dbReference type="Pfam" id="PF03199">
    <property type="entry name" value="GSH_synthase"/>
    <property type="match status" value="1"/>
</dbReference>
<evidence type="ECO:0000256" key="13">
    <source>
        <dbReference type="PIRSR" id="PIRSR001558-3"/>
    </source>
</evidence>
<feature type="binding site" evidence="12">
    <location>
        <position position="157"/>
    </location>
    <ligand>
        <name>Mg(2+)</name>
        <dbReference type="ChEBI" id="CHEBI:18420"/>
    </ligand>
</feature>
<feature type="domain" description="Glutathione synthase substrate-binding" evidence="14">
    <location>
        <begin position="229"/>
        <end position="335"/>
    </location>
</feature>
<keyword evidence="16" id="KW-1185">Reference proteome</keyword>
<feature type="binding site" evidence="11">
    <location>
        <position position="499"/>
    </location>
    <ligand>
        <name>substrate</name>
    </ligand>
</feature>
<organism evidence="15 16">
    <name type="scientific">Malassezia japonica</name>
    <dbReference type="NCBI Taxonomy" id="223818"/>
    <lineage>
        <taxon>Eukaryota</taxon>
        <taxon>Fungi</taxon>
        <taxon>Dikarya</taxon>
        <taxon>Basidiomycota</taxon>
        <taxon>Ustilaginomycotina</taxon>
        <taxon>Malasseziomycetes</taxon>
        <taxon>Malasseziales</taxon>
        <taxon>Malasseziaceae</taxon>
        <taxon>Malassezia</taxon>
    </lineage>
</organism>
<feature type="binding site" evidence="11">
    <location>
        <position position="501"/>
    </location>
    <ligand>
        <name>ATP</name>
        <dbReference type="ChEBI" id="CHEBI:30616"/>
    </ligand>
</feature>
<dbReference type="SUPFAM" id="SSF56059">
    <property type="entry name" value="Glutathione synthetase ATP-binding domain-like"/>
    <property type="match status" value="1"/>
</dbReference>
<dbReference type="NCBIfam" id="TIGR01986">
    <property type="entry name" value="glut_syn_euk"/>
    <property type="match status" value="1"/>
</dbReference>
<evidence type="ECO:0000256" key="5">
    <source>
        <dbReference type="ARBA" id="ARBA00022684"/>
    </source>
</evidence>
<dbReference type="PANTHER" id="PTHR11130">
    <property type="entry name" value="GLUTATHIONE SYNTHETASE"/>
    <property type="match status" value="1"/>
</dbReference>
<comment type="similarity">
    <text evidence="2 10">Belongs to the eukaryotic GSH synthase family.</text>
</comment>
<dbReference type="Gene3D" id="3.30.470.20">
    <property type="entry name" value="ATP-grasp fold, B domain"/>
    <property type="match status" value="1"/>
</dbReference>
<comment type="cofactor">
    <cofactor evidence="10 12">
        <name>Mg(2+)</name>
        <dbReference type="ChEBI" id="CHEBI:18420"/>
    </cofactor>
    <text evidence="10 12">Binds 1 Mg(2+) ion per subunit.</text>
</comment>
<evidence type="ECO:0000256" key="8">
    <source>
        <dbReference type="ARBA" id="ARBA00022840"/>
    </source>
</evidence>
<feature type="binding site" evidence="11">
    <location>
        <begin position="395"/>
        <end position="404"/>
    </location>
    <ligand>
        <name>ATP</name>
        <dbReference type="ChEBI" id="CHEBI:30616"/>
    </ligand>
</feature>
<evidence type="ECO:0000256" key="3">
    <source>
        <dbReference type="ARBA" id="ARBA00011738"/>
    </source>
</evidence>
<dbReference type="GO" id="GO:0005829">
    <property type="term" value="C:cytosol"/>
    <property type="evidence" value="ECO:0007669"/>
    <property type="project" value="TreeGrafter"/>
</dbReference>
<keyword evidence="9 10" id="KW-0460">Magnesium</keyword>
<dbReference type="Gene3D" id="3.30.1490.80">
    <property type="match status" value="1"/>
</dbReference>
<evidence type="ECO:0000259" key="14">
    <source>
        <dbReference type="Pfam" id="PF03199"/>
    </source>
</evidence>
<feature type="binding site" evidence="11">
    <location>
        <position position="474"/>
    </location>
    <ligand>
        <name>ATP</name>
        <dbReference type="ChEBI" id="CHEBI:30616"/>
    </ligand>
</feature>
<dbReference type="GO" id="GO:0004363">
    <property type="term" value="F:glutathione synthase activity"/>
    <property type="evidence" value="ECO:0007669"/>
    <property type="project" value="UniProtKB-UniRule"/>
</dbReference>
<keyword evidence="5 10" id="KW-0317">Glutathione biosynthesis</keyword>
<dbReference type="EMBL" id="CP119963">
    <property type="protein sequence ID" value="WFD40435.1"/>
    <property type="molecule type" value="Genomic_DNA"/>
</dbReference>
<evidence type="ECO:0000256" key="10">
    <source>
        <dbReference type="PIRNR" id="PIRNR001558"/>
    </source>
</evidence>
<comment type="pathway">
    <text evidence="1 10">Sulfur metabolism; glutathione biosynthesis; glutathione from L-cysteine and L-glutamate: step 2/2.</text>
</comment>
<dbReference type="InterPro" id="IPR014049">
    <property type="entry name" value="Glutathione_synthase_N_euk"/>
</dbReference>
<accession>A0AAF0F0D9</accession>
<evidence type="ECO:0000313" key="16">
    <source>
        <dbReference type="Proteomes" id="UP001217754"/>
    </source>
</evidence>
<feature type="binding site" evidence="13">
    <location>
        <begin position="159"/>
        <end position="162"/>
    </location>
    <ligand>
        <name>substrate</name>
    </ligand>
</feature>
<dbReference type="AlphaFoldDB" id="A0AAF0F0D9"/>
<sequence length="523" mass="57975">MPSESSLPAWPPQELIEATRCASVTGDARDYALSHGLVYRALPAEKGGVPPQDTTIHAPITLLPTPFPRFLFNKAQELQPLYNQLYARLALDEQFIKSIMESSVVHVDEFQAKLYEIWRTVLDEGLTQDAQLGLFRSDYLMHSSAEAGLELKQVEFNTISASFGPLCTRTSQLHHFLLHKGAYEALSPVLRKENMPKNEALTTLGAGLADAHNYYVHESRDAQHAVKPAILFVVQGDERNTFDQRAIEMELMAEHGIPVIRATLEDLSTTASLHGNERVLVLQSPVSHAPIEISVVYFRTGYSPEDYSTDKAWDVRLMLERSHAIKCPTIALQLVGSKKAQQVLAEPGVLEKYIGHDADQLRLSFAQLWPMDPKTDLGKEAIRLAREEPHNYVLKPQREGGGHNIYKDDIPAALDAMEKRDKERAARGEDSVVKECEGYILMSLINVPPNRGNLLLRAGHSVPAAEHIKDTVSELGVYGTTLFTPSDVIEDRSGGYLLRTKAKESDEGGVAVGFSVIDTPVLV</sequence>
<feature type="binding site" evidence="12">
    <location>
        <position position="399"/>
    </location>
    <ligand>
        <name>Mg(2+)</name>
        <dbReference type="ChEBI" id="CHEBI:18420"/>
    </ligand>
</feature>
<keyword evidence="4 10" id="KW-0436">Ligase</keyword>
<reference evidence="15" key="1">
    <citation type="submission" date="2023-03" db="EMBL/GenBank/DDBJ databases">
        <title>Mating type loci evolution in Malassezia.</title>
        <authorList>
            <person name="Coelho M.A."/>
        </authorList>
    </citation>
    <scope>NUCLEOTIDE SEQUENCE</scope>
    <source>
        <strain evidence="15">CBS 9431</strain>
    </source>
</reference>
<feature type="binding site" evidence="13">
    <location>
        <begin position="299"/>
        <end position="302"/>
    </location>
    <ligand>
        <name>substrate</name>
    </ligand>
</feature>
<evidence type="ECO:0000256" key="1">
    <source>
        <dbReference type="ARBA" id="ARBA00004965"/>
    </source>
</evidence>
<dbReference type="GO" id="GO:0005524">
    <property type="term" value="F:ATP binding"/>
    <property type="evidence" value="ECO:0007669"/>
    <property type="project" value="UniProtKB-UniRule"/>
</dbReference>
<dbReference type="Proteomes" id="UP001217754">
    <property type="component" value="Chromosome 6"/>
</dbReference>
<proteinExistence type="inferred from homology"/>
<dbReference type="RefSeq" id="XP_060123332.1">
    <property type="nucleotide sequence ID" value="XM_060267349.1"/>
</dbReference>
<dbReference type="InterPro" id="IPR004887">
    <property type="entry name" value="GSH_synth_subst-bd"/>
</dbReference>
<feature type="binding site" evidence="13">
    <location>
        <begin position="238"/>
        <end position="240"/>
    </location>
    <ligand>
        <name>substrate</name>
    </ligand>
</feature>
<evidence type="ECO:0000313" key="15">
    <source>
        <dbReference type="EMBL" id="WFD40435.1"/>
    </source>
</evidence>
<feature type="binding site" evidence="11">
    <location>
        <position position="244"/>
    </location>
    <ligand>
        <name>substrate</name>
    </ligand>
</feature>
<dbReference type="InterPro" id="IPR037013">
    <property type="entry name" value="GSH-S_sub-bd_sf"/>
</dbReference>
<protein>
    <recommendedName>
        <fullName evidence="10">Glutathione synthetase</fullName>
        <shortName evidence="10">GSH-S</shortName>
        <ecNumber evidence="10">6.3.2.3</ecNumber>
    </recommendedName>
</protein>
<dbReference type="PIRSF" id="PIRSF001558">
    <property type="entry name" value="GSHase"/>
    <property type="match status" value="1"/>
</dbReference>
<feature type="binding site" evidence="11">
    <location>
        <position position="155"/>
    </location>
    <ligand>
        <name>ATP</name>
        <dbReference type="ChEBI" id="CHEBI:30616"/>
    </ligand>
</feature>
<dbReference type="FunFam" id="3.40.50.1760:FF:000001">
    <property type="entry name" value="Glutathione synthetase"/>
    <property type="match status" value="1"/>
</dbReference>
<evidence type="ECO:0000256" key="4">
    <source>
        <dbReference type="ARBA" id="ARBA00022598"/>
    </source>
</evidence>
<dbReference type="GeneID" id="85227072"/>
<feature type="binding site" evidence="11">
    <location>
        <begin position="442"/>
        <end position="445"/>
    </location>
    <ligand>
        <name>ATP</name>
        <dbReference type="ChEBI" id="CHEBI:30616"/>
    </ligand>
</feature>
<evidence type="ECO:0000256" key="12">
    <source>
        <dbReference type="PIRSR" id="PIRSR001558-2"/>
    </source>
</evidence>
<dbReference type="Gene3D" id="3.40.50.1760">
    <property type="entry name" value="Glutathione synthase, substrate-binding domain superfamily, eukaryotic"/>
    <property type="match status" value="1"/>
</dbReference>
<keyword evidence="8 10" id="KW-0067">ATP-binding</keyword>
<name>A0AAF0F0D9_9BASI</name>
<dbReference type="SUPFAM" id="SSF52440">
    <property type="entry name" value="PreATP-grasp domain"/>
    <property type="match status" value="1"/>
</dbReference>
<comment type="catalytic activity">
    <reaction evidence="10">
        <text>gamma-L-glutamyl-L-cysteine + glycine + ATP = glutathione + ADP + phosphate + H(+)</text>
        <dbReference type="Rhea" id="RHEA:13557"/>
        <dbReference type="ChEBI" id="CHEBI:15378"/>
        <dbReference type="ChEBI" id="CHEBI:30616"/>
        <dbReference type="ChEBI" id="CHEBI:43474"/>
        <dbReference type="ChEBI" id="CHEBI:57305"/>
        <dbReference type="ChEBI" id="CHEBI:57925"/>
        <dbReference type="ChEBI" id="CHEBI:58173"/>
        <dbReference type="ChEBI" id="CHEBI:456216"/>
        <dbReference type="EC" id="6.3.2.3"/>
    </reaction>
</comment>
<dbReference type="GO" id="GO:0000287">
    <property type="term" value="F:magnesium ion binding"/>
    <property type="evidence" value="ECO:0007669"/>
    <property type="project" value="UniProtKB-UniRule"/>
</dbReference>
<dbReference type="Gene3D" id="1.10.1080.10">
    <property type="entry name" value="Glutathione Synthetase, Chain A, domain 3"/>
    <property type="match status" value="1"/>
</dbReference>
<dbReference type="InterPro" id="IPR014042">
    <property type="entry name" value="Glutathione_synthase_a-hlx"/>
</dbReference>
<feature type="binding site" evidence="11">
    <location>
        <position position="338"/>
    </location>
    <ligand>
        <name>ATP</name>
        <dbReference type="ChEBI" id="CHEBI:30616"/>
    </ligand>
</feature>
<dbReference type="InterPro" id="IPR005615">
    <property type="entry name" value="Glutathione_synthase"/>
</dbReference>
<dbReference type="InterPro" id="IPR016185">
    <property type="entry name" value="PreATP-grasp_dom_sf"/>
</dbReference>
<dbReference type="PANTHER" id="PTHR11130:SF0">
    <property type="entry name" value="GLUTATHIONE SYNTHETASE"/>
    <property type="match status" value="1"/>
</dbReference>
<dbReference type="Pfam" id="PF03917">
    <property type="entry name" value="GSH_synth_ATP"/>
    <property type="match status" value="1"/>
</dbReference>
<dbReference type="Gene3D" id="3.30.1490.50">
    <property type="match status" value="1"/>
</dbReference>
<feature type="binding site" evidence="11">
    <location>
        <position position="406"/>
    </location>
    <ligand>
        <name>ATP</name>
        <dbReference type="ChEBI" id="CHEBI:30616"/>
    </ligand>
</feature>
<dbReference type="EC" id="6.3.2.3" evidence="10"/>
<feature type="binding site" evidence="13">
    <location>
        <begin position="510"/>
        <end position="511"/>
    </location>
    <ligand>
        <name>substrate</name>
    </ligand>
</feature>
<feature type="binding site" evidence="12">
    <location>
        <position position="155"/>
    </location>
    <ligand>
        <name>Mg(2+)</name>
        <dbReference type="ChEBI" id="CHEBI:18420"/>
    </ligand>
</feature>
<keyword evidence="6 10" id="KW-0479">Metal-binding</keyword>
<gene>
    <name evidence="15" type="primary">GSH2</name>
    <name evidence="15" type="ORF">MJAP1_003421</name>
</gene>
<evidence type="ECO:0000256" key="6">
    <source>
        <dbReference type="ARBA" id="ARBA00022723"/>
    </source>
</evidence>
<dbReference type="InterPro" id="IPR014709">
    <property type="entry name" value="Glutathione_synthase_C_euk"/>
</dbReference>
<dbReference type="FunFam" id="3.30.1490.50:FF:000002">
    <property type="entry name" value="Glutathione synthetase"/>
    <property type="match status" value="1"/>
</dbReference>